<dbReference type="HOGENOM" id="CLU_063451_0_1_5"/>
<dbReference type="InterPro" id="IPR008868">
    <property type="entry name" value="TniB"/>
</dbReference>
<dbReference type="STRING" id="1185652.USDA257_c38210"/>
<reference evidence="2 3" key="1">
    <citation type="journal article" date="2012" name="J. Bacteriol.">
        <title>Complete genome sequence of the broad-host-range strain Sinorhizobium fredii USDA257.</title>
        <authorList>
            <person name="Schuldes J."/>
            <person name="Rodriguez Orbegoso M."/>
            <person name="Schmeisser C."/>
            <person name="Krishnan H.B."/>
            <person name="Daniel R."/>
            <person name="Streit W.R."/>
        </authorList>
    </citation>
    <scope>NUCLEOTIDE SEQUENCE [LARGE SCALE GENOMIC DNA]</scope>
    <source>
        <strain evidence="2 3">USDA 257</strain>
    </source>
</reference>
<evidence type="ECO:0000313" key="2">
    <source>
        <dbReference type="EMBL" id="AFL52366.1"/>
    </source>
</evidence>
<dbReference type="Proteomes" id="UP000006180">
    <property type="component" value="Chromosome"/>
</dbReference>
<dbReference type="Gene3D" id="3.40.50.300">
    <property type="entry name" value="P-loop containing nucleotide triphosphate hydrolases"/>
    <property type="match status" value="1"/>
</dbReference>
<dbReference type="RefSeq" id="WP_014764501.1">
    <property type="nucleotide sequence ID" value="NC_018000.1"/>
</dbReference>
<dbReference type="SMART" id="SM00382">
    <property type="entry name" value="AAA"/>
    <property type="match status" value="1"/>
</dbReference>
<dbReference type="eggNOG" id="COG1474">
    <property type="taxonomic scope" value="Bacteria"/>
</dbReference>
<accession>I3X910</accession>
<feature type="domain" description="AAA+ ATPase" evidence="1">
    <location>
        <begin position="74"/>
        <end position="231"/>
    </location>
</feature>
<dbReference type="InterPro" id="IPR027417">
    <property type="entry name" value="P-loop_NTPase"/>
</dbReference>
<gene>
    <name evidence="2" type="ORF">USDA257_c38210</name>
</gene>
<dbReference type="Pfam" id="PF05621">
    <property type="entry name" value="TniB"/>
    <property type="match status" value="1"/>
</dbReference>
<sequence>MRPAISEKPELSSSKDANAQVVAAAATKGLDAKGLRIMSTMKRVKSAYFATPNDKYVDVPFERMKRAVSSMDPDTFAVAIHGESGTGKSTLLEQRLKEEISFQPIPDGYGNHLYPVLYVKAPSKASMIDLGEEMLDAMGYPVTRRKGESEIVRDVRNYLRRRGTRVVIIDEFQHVLDAPKMKGPTHVADSIKNLLQNPKWPIFIVLLGLPEIKEVVLRDPKDQLLRRVDDFPLLEMSLENDGELVARIILELVEKRAGLRMSADVPPDFIERLMFGAHFRFGMIMKIIYHAIEDALENDQEDVTAQSWEEGYRRLVNGDYDADNNVIASDDWRKIVRPINRNGVFGPVSKRPSS</sequence>
<dbReference type="EMBL" id="CP003563">
    <property type="protein sequence ID" value="AFL52366.1"/>
    <property type="molecule type" value="Genomic_DNA"/>
</dbReference>
<dbReference type="PATRIC" id="fig|1185652.3.peg.3965"/>
<dbReference type="KEGG" id="sfd:USDA257_c38210"/>
<organism evidence="2 3">
    <name type="scientific">Sinorhizobium fredii (strain USDA 257)</name>
    <dbReference type="NCBI Taxonomy" id="1185652"/>
    <lineage>
        <taxon>Bacteria</taxon>
        <taxon>Pseudomonadati</taxon>
        <taxon>Pseudomonadota</taxon>
        <taxon>Alphaproteobacteria</taxon>
        <taxon>Hyphomicrobiales</taxon>
        <taxon>Rhizobiaceae</taxon>
        <taxon>Sinorhizobium/Ensifer group</taxon>
        <taxon>Sinorhizobium</taxon>
    </lineage>
</organism>
<evidence type="ECO:0000259" key="1">
    <source>
        <dbReference type="SMART" id="SM00382"/>
    </source>
</evidence>
<dbReference type="InterPro" id="IPR003593">
    <property type="entry name" value="AAA+_ATPase"/>
</dbReference>
<protein>
    <recommendedName>
        <fullName evidence="1">AAA+ ATPase domain-containing protein</fullName>
    </recommendedName>
</protein>
<name>I3X910_SINF2</name>
<dbReference type="AlphaFoldDB" id="I3X910"/>
<proteinExistence type="predicted"/>
<evidence type="ECO:0000313" key="3">
    <source>
        <dbReference type="Proteomes" id="UP000006180"/>
    </source>
</evidence>
<dbReference type="SUPFAM" id="SSF52540">
    <property type="entry name" value="P-loop containing nucleoside triphosphate hydrolases"/>
    <property type="match status" value="1"/>
</dbReference>